<dbReference type="GO" id="GO:0005886">
    <property type="term" value="C:plasma membrane"/>
    <property type="evidence" value="ECO:0007669"/>
    <property type="project" value="UniProtKB-SubCell"/>
</dbReference>
<gene>
    <name evidence="9" type="ORF">ACETAC_06105</name>
</gene>
<proteinExistence type="predicted"/>
<evidence type="ECO:0000313" key="10">
    <source>
        <dbReference type="Proteomes" id="UP000671913"/>
    </source>
</evidence>
<dbReference type="AlphaFoldDB" id="A0A974Y2P1"/>
<dbReference type="Proteomes" id="UP000671913">
    <property type="component" value="Chromosome"/>
</dbReference>
<evidence type="ECO:0000256" key="1">
    <source>
        <dbReference type="ARBA" id="ARBA00004651"/>
    </source>
</evidence>
<dbReference type="EMBL" id="CP060096">
    <property type="protein sequence ID" value="QSZ26493.1"/>
    <property type="molecule type" value="Genomic_DNA"/>
</dbReference>
<keyword evidence="6 8" id="KW-0472">Membrane</keyword>
<dbReference type="KEGG" id="aaut:ACETAC_06105"/>
<keyword evidence="10" id="KW-1185">Reference proteome</keyword>
<evidence type="ECO:0000256" key="4">
    <source>
        <dbReference type="ARBA" id="ARBA00022692"/>
    </source>
</evidence>
<sequence>MILYLPFIISLFAMIITWKFVFQILDKSICLRENYKKDLVPACGGILFIPAIFLSFIVITTIGIKENNIYLFMISIIIMSYIGLIDDLLGDRSVTGLKGHIRSMLHGKLTTGGLKAVMGFLVALYLSINISKNIINIIINTLIIALFTNFLNLLDLRPGRAGKVFIFLSFVFLIIGNAHPIFLMIMLGIVIIYLPLDLKGKIMMGDAGSNVLGLTIGIASVIIFSFKIRIIILILLILIHTLTEKYSLTKIIEKNKLLNYIDMIGRK</sequence>
<feature type="transmembrane region" description="Helical" evidence="8">
    <location>
        <begin position="134"/>
        <end position="154"/>
    </location>
</feature>
<feature type="transmembrane region" description="Helical" evidence="8">
    <location>
        <begin position="166"/>
        <end position="194"/>
    </location>
</feature>
<evidence type="ECO:0000256" key="3">
    <source>
        <dbReference type="ARBA" id="ARBA00022679"/>
    </source>
</evidence>
<dbReference type="GO" id="GO:0071555">
    <property type="term" value="P:cell wall organization"/>
    <property type="evidence" value="ECO:0007669"/>
    <property type="project" value="TreeGrafter"/>
</dbReference>
<evidence type="ECO:0000256" key="5">
    <source>
        <dbReference type="ARBA" id="ARBA00022989"/>
    </source>
</evidence>
<keyword evidence="4 8" id="KW-0812">Transmembrane</keyword>
<dbReference type="PANTHER" id="PTHR22926">
    <property type="entry name" value="PHOSPHO-N-ACETYLMURAMOYL-PENTAPEPTIDE-TRANSFERASE"/>
    <property type="match status" value="1"/>
</dbReference>
<keyword evidence="2" id="KW-1003">Cell membrane</keyword>
<evidence type="ECO:0000256" key="6">
    <source>
        <dbReference type="ARBA" id="ARBA00023136"/>
    </source>
</evidence>
<dbReference type="InterPro" id="IPR000715">
    <property type="entry name" value="Glycosyl_transferase_4"/>
</dbReference>
<feature type="transmembrane region" description="Helical" evidence="8">
    <location>
        <begin position="46"/>
        <end position="64"/>
    </location>
</feature>
<evidence type="ECO:0000256" key="2">
    <source>
        <dbReference type="ARBA" id="ARBA00022475"/>
    </source>
</evidence>
<comment type="subcellular location">
    <subcellularLocation>
        <location evidence="1">Cell membrane</location>
        <topology evidence="1">Multi-pass membrane protein</topology>
    </subcellularLocation>
</comment>
<dbReference type="Pfam" id="PF00953">
    <property type="entry name" value="Glycos_transf_4"/>
    <property type="match status" value="1"/>
</dbReference>
<keyword evidence="3" id="KW-0808">Transferase</keyword>
<accession>A0A974Y2P1</accession>
<protein>
    <submittedName>
        <fullName evidence="9">UDP-N-acetylmuramyl pentapeptide phosphotransferase</fullName>
    </submittedName>
</protein>
<evidence type="ECO:0000256" key="7">
    <source>
        <dbReference type="PIRSR" id="PIRSR600715-1"/>
    </source>
</evidence>
<feature type="transmembrane region" description="Helical" evidence="8">
    <location>
        <begin position="6"/>
        <end position="25"/>
    </location>
</feature>
<keyword evidence="7" id="KW-0460">Magnesium</keyword>
<dbReference type="GO" id="GO:0044038">
    <property type="term" value="P:cell wall macromolecule biosynthetic process"/>
    <property type="evidence" value="ECO:0007669"/>
    <property type="project" value="TreeGrafter"/>
</dbReference>
<evidence type="ECO:0000313" key="9">
    <source>
        <dbReference type="EMBL" id="QSZ26493.1"/>
    </source>
</evidence>
<reference evidence="9" key="1">
    <citation type="submission" date="2020-08" db="EMBL/GenBank/DDBJ databases">
        <title>Genomic insights into the carbon and energy metabolism of the first obligate autotrophic acetogenic bacterium Aceticella autotrophica gen. nov., sp. nov.</title>
        <authorList>
            <person name="Toshchakov S.V."/>
            <person name="Elcheninov A.G."/>
            <person name="Kublanov I.V."/>
            <person name="Frolov E.N."/>
            <person name="Lebedinsky A.V."/>
        </authorList>
    </citation>
    <scope>NUCLEOTIDE SEQUENCE</scope>
    <source>
        <strain evidence="9">3443-3Ac</strain>
    </source>
</reference>
<keyword evidence="5 8" id="KW-1133">Transmembrane helix</keyword>
<evidence type="ECO:0000256" key="8">
    <source>
        <dbReference type="SAM" id="Phobius"/>
    </source>
</evidence>
<name>A0A974Y2P1_9THEO</name>
<feature type="transmembrane region" description="Helical" evidence="8">
    <location>
        <begin position="70"/>
        <end position="89"/>
    </location>
</feature>
<keyword evidence="7" id="KW-0479">Metal-binding</keyword>
<feature type="binding site" evidence="7">
    <location>
        <position position="152"/>
    </location>
    <ligand>
        <name>Mg(2+)</name>
        <dbReference type="ChEBI" id="CHEBI:18420"/>
    </ligand>
</feature>
<organism evidence="9 10">
    <name type="scientific">Aceticella autotrophica</name>
    <dbReference type="NCBI Taxonomy" id="2755338"/>
    <lineage>
        <taxon>Bacteria</taxon>
        <taxon>Bacillati</taxon>
        <taxon>Bacillota</taxon>
        <taxon>Clostridia</taxon>
        <taxon>Thermoanaerobacterales</taxon>
        <taxon>Thermoanaerobacteraceae</taxon>
        <taxon>Aceticella</taxon>
    </lineage>
</organism>
<feature type="binding site" evidence="7">
    <location>
        <position position="206"/>
    </location>
    <ligand>
        <name>Mg(2+)</name>
        <dbReference type="ChEBI" id="CHEBI:18420"/>
    </ligand>
</feature>
<feature type="transmembrane region" description="Helical" evidence="8">
    <location>
        <begin position="214"/>
        <end position="239"/>
    </location>
</feature>
<dbReference type="GO" id="GO:0046872">
    <property type="term" value="F:metal ion binding"/>
    <property type="evidence" value="ECO:0007669"/>
    <property type="project" value="UniProtKB-KW"/>
</dbReference>
<dbReference type="GO" id="GO:0016780">
    <property type="term" value="F:phosphotransferase activity, for other substituted phosphate groups"/>
    <property type="evidence" value="ECO:0007669"/>
    <property type="project" value="InterPro"/>
</dbReference>
<dbReference type="PANTHER" id="PTHR22926:SF3">
    <property type="entry name" value="UNDECAPRENYL-PHOSPHATE ALPHA-N-ACETYLGLUCOSAMINYL 1-PHOSPHATE TRANSFERASE"/>
    <property type="match status" value="1"/>
</dbReference>
<comment type="cofactor">
    <cofactor evidence="7">
        <name>Mg(2+)</name>
        <dbReference type="ChEBI" id="CHEBI:18420"/>
    </cofactor>
</comment>